<dbReference type="EMBL" id="FQTU01000003">
    <property type="protein sequence ID" value="SHE55585.1"/>
    <property type="molecule type" value="Genomic_DNA"/>
</dbReference>
<organism evidence="2 3">
    <name type="scientific">Alkalibacter saccharofermentans DSM 14828</name>
    <dbReference type="NCBI Taxonomy" id="1120975"/>
    <lineage>
        <taxon>Bacteria</taxon>
        <taxon>Bacillati</taxon>
        <taxon>Bacillota</taxon>
        <taxon>Clostridia</taxon>
        <taxon>Eubacteriales</taxon>
        <taxon>Eubacteriaceae</taxon>
        <taxon>Alkalibacter</taxon>
    </lineage>
</organism>
<name>A0A1M4UFX1_9FIRM</name>
<accession>A0A1M4UFX1</accession>
<keyword evidence="1" id="KW-0812">Transmembrane</keyword>
<protein>
    <recommendedName>
        <fullName evidence="4">CNNM transmembrane domain-containing protein</fullName>
    </recommendedName>
</protein>
<dbReference type="AlphaFoldDB" id="A0A1M4UFX1"/>
<dbReference type="Proteomes" id="UP000184251">
    <property type="component" value="Unassembled WGS sequence"/>
</dbReference>
<feature type="transmembrane region" description="Helical" evidence="1">
    <location>
        <begin position="143"/>
        <end position="163"/>
    </location>
</feature>
<sequence length="204" mass="22274">MKDNSNNLKRNRKSNKEIKIEKQRRWLVFITIWTFFLSIGINLVSELFINNSDILVSFFILVIIVSIGIFFDMVGIAVASANITPFNSMAANRVRGSKEAVDIVKNASQVSNFCNDVVGDICGIVSGATAISIVFQIGSSFDFFETTILAVILNGLLAAVTVGGKAIGKNIAMEHSTQIVYRFGHVISFVKSPFGKMKGGRENG</sequence>
<feature type="transmembrane region" description="Helical" evidence="1">
    <location>
        <begin position="55"/>
        <end position="79"/>
    </location>
</feature>
<proteinExistence type="predicted"/>
<gene>
    <name evidence="2" type="ORF">SAMN02746064_00755</name>
</gene>
<keyword evidence="1" id="KW-1133">Transmembrane helix</keyword>
<feature type="transmembrane region" description="Helical" evidence="1">
    <location>
        <begin position="117"/>
        <end position="137"/>
    </location>
</feature>
<reference evidence="2 3" key="1">
    <citation type="submission" date="2016-11" db="EMBL/GenBank/DDBJ databases">
        <authorList>
            <person name="Jaros S."/>
            <person name="Januszkiewicz K."/>
            <person name="Wedrychowicz H."/>
        </authorList>
    </citation>
    <scope>NUCLEOTIDE SEQUENCE [LARGE SCALE GENOMIC DNA]</scope>
    <source>
        <strain evidence="2 3">DSM 14828</strain>
    </source>
</reference>
<evidence type="ECO:0000256" key="1">
    <source>
        <dbReference type="SAM" id="Phobius"/>
    </source>
</evidence>
<evidence type="ECO:0000313" key="2">
    <source>
        <dbReference type="EMBL" id="SHE55585.1"/>
    </source>
</evidence>
<feature type="transmembrane region" description="Helical" evidence="1">
    <location>
        <begin position="26"/>
        <end position="49"/>
    </location>
</feature>
<evidence type="ECO:0008006" key="4">
    <source>
        <dbReference type="Google" id="ProtNLM"/>
    </source>
</evidence>
<keyword evidence="1" id="KW-0472">Membrane</keyword>
<evidence type="ECO:0000313" key="3">
    <source>
        <dbReference type="Proteomes" id="UP000184251"/>
    </source>
</evidence>
<dbReference type="RefSeq" id="WP_073269746.1">
    <property type="nucleotide sequence ID" value="NZ_FQTU01000003.1"/>
</dbReference>
<keyword evidence="3" id="KW-1185">Reference proteome</keyword>
<dbReference type="STRING" id="1120975.SAMN02746064_00755"/>